<dbReference type="Proteomes" id="UP000219688">
    <property type="component" value="Unassembled WGS sequence"/>
</dbReference>
<dbReference type="Gene3D" id="3.60.15.10">
    <property type="entry name" value="Ribonuclease Z/Hydroxyacylglutathione hydrolase-like"/>
    <property type="match status" value="1"/>
</dbReference>
<name>A0A285VFD2_9MICO</name>
<dbReference type="SUPFAM" id="SSF56281">
    <property type="entry name" value="Metallo-hydrolase/oxidoreductase"/>
    <property type="match status" value="1"/>
</dbReference>
<reference evidence="3" key="1">
    <citation type="submission" date="2017-08" db="EMBL/GenBank/DDBJ databases">
        <authorList>
            <person name="Varghese N."/>
            <person name="Submissions S."/>
        </authorList>
    </citation>
    <scope>NUCLEOTIDE SEQUENCE [LARGE SCALE GENOMIC DNA]</scope>
    <source>
        <strain evidence="3">USBA17B2</strain>
    </source>
</reference>
<evidence type="ECO:0000259" key="1">
    <source>
        <dbReference type="SMART" id="SM00849"/>
    </source>
</evidence>
<organism evidence="2 3">
    <name type="scientific">Ornithinimicrobium cerasi</name>
    <dbReference type="NCBI Taxonomy" id="2248773"/>
    <lineage>
        <taxon>Bacteria</taxon>
        <taxon>Bacillati</taxon>
        <taxon>Actinomycetota</taxon>
        <taxon>Actinomycetes</taxon>
        <taxon>Micrococcales</taxon>
        <taxon>Ornithinimicrobiaceae</taxon>
        <taxon>Ornithinimicrobium</taxon>
    </lineage>
</organism>
<evidence type="ECO:0000313" key="3">
    <source>
        <dbReference type="Proteomes" id="UP000219688"/>
    </source>
</evidence>
<dbReference type="EMBL" id="OBQK01000001">
    <property type="protein sequence ID" value="SOC52663.1"/>
    <property type="molecule type" value="Genomic_DNA"/>
</dbReference>
<gene>
    <name evidence="2" type="ORF">SAMN05421879_101761</name>
</gene>
<dbReference type="GO" id="GO:0042781">
    <property type="term" value="F:3'-tRNA processing endoribonuclease activity"/>
    <property type="evidence" value="ECO:0007669"/>
    <property type="project" value="TreeGrafter"/>
</dbReference>
<evidence type="ECO:0000313" key="2">
    <source>
        <dbReference type="EMBL" id="SOC52663.1"/>
    </source>
</evidence>
<dbReference type="Pfam" id="PF12706">
    <property type="entry name" value="Lactamase_B_2"/>
    <property type="match status" value="1"/>
</dbReference>
<dbReference type="RefSeq" id="WP_097186893.1">
    <property type="nucleotide sequence ID" value="NZ_OBQK01000001.1"/>
</dbReference>
<dbReference type="InterPro" id="IPR001279">
    <property type="entry name" value="Metallo-B-lactamas"/>
</dbReference>
<dbReference type="SMART" id="SM00849">
    <property type="entry name" value="Lactamase_B"/>
    <property type="match status" value="1"/>
</dbReference>
<dbReference type="AlphaFoldDB" id="A0A285VFD2"/>
<keyword evidence="3" id="KW-1185">Reference proteome</keyword>
<sequence length="256" mass="26923">MDLTVVGCSGSLPGPDSPASCYLVTAEHAGRTWRILLDLGSGALGALQRHTDPLALDAVVLSHLHPDHCLDLTGLRVLRAHGPRPAEDDLAVHAPAGAGERMARAYGVEAPEPMRGMTFSELLDGVPVTVGPFRITPHAVRHTVPAFGVRVEADGAVLAYSGDTDSCPGLRPLLADADLALVEASYLEARDTTRGVHLTARRAAEAAADAGARRLVLTHLPPWTHPEEAVAEAATVWRGEVELARPDLTLNVSPPG</sequence>
<feature type="domain" description="Metallo-beta-lactamase" evidence="1">
    <location>
        <begin position="18"/>
        <end position="219"/>
    </location>
</feature>
<dbReference type="CDD" id="cd07716">
    <property type="entry name" value="RNaseZ_short-form-like_MBL-fold"/>
    <property type="match status" value="1"/>
</dbReference>
<dbReference type="PANTHER" id="PTHR46018">
    <property type="entry name" value="ZINC PHOSPHODIESTERASE ELAC PROTEIN 1"/>
    <property type="match status" value="1"/>
</dbReference>
<dbReference type="PANTHER" id="PTHR46018:SF4">
    <property type="entry name" value="METALLO-HYDROLASE YHFI-RELATED"/>
    <property type="match status" value="1"/>
</dbReference>
<protein>
    <submittedName>
        <fullName evidence="2">Ribonuclease BN, tRNA processing enzyme</fullName>
    </submittedName>
</protein>
<proteinExistence type="predicted"/>
<dbReference type="InterPro" id="IPR036866">
    <property type="entry name" value="RibonucZ/Hydroxyglut_hydro"/>
</dbReference>
<accession>A0A285VFD2</accession>